<dbReference type="SUPFAM" id="SSF52540">
    <property type="entry name" value="P-loop containing nucleoside triphosphate hydrolases"/>
    <property type="match status" value="1"/>
</dbReference>
<keyword evidence="7" id="KW-0175">Coiled coil</keyword>
<evidence type="ECO:0000256" key="1">
    <source>
        <dbReference type="ARBA" id="ARBA00004245"/>
    </source>
</evidence>
<keyword evidence="9" id="KW-0963">Cytoplasm</keyword>
<dbReference type="InterPro" id="IPR019821">
    <property type="entry name" value="Kinesin_motor_CS"/>
</dbReference>
<proteinExistence type="inferred from homology"/>
<dbReference type="Gene3D" id="3.40.850.10">
    <property type="entry name" value="Kinesin motor domain"/>
    <property type="match status" value="1"/>
</dbReference>
<dbReference type="InterPro" id="IPR027417">
    <property type="entry name" value="P-loop_NTPase"/>
</dbReference>
<feature type="compositionally biased region" description="Polar residues" evidence="13">
    <location>
        <begin position="496"/>
        <end position="515"/>
    </location>
</feature>
<feature type="compositionally biased region" description="Basic and acidic residues" evidence="13">
    <location>
        <begin position="479"/>
        <end position="495"/>
    </location>
</feature>
<evidence type="ECO:0000256" key="3">
    <source>
        <dbReference type="ARBA" id="ARBA00022553"/>
    </source>
</evidence>
<dbReference type="PROSITE" id="PS50067">
    <property type="entry name" value="KINESIN_MOTOR_2"/>
    <property type="match status" value="1"/>
</dbReference>
<dbReference type="SMART" id="SM00129">
    <property type="entry name" value="KISc"/>
    <property type="match status" value="1"/>
</dbReference>
<dbReference type="Pfam" id="PF00225">
    <property type="entry name" value="Kinesin"/>
    <property type="match status" value="2"/>
</dbReference>
<dbReference type="PANTHER" id="PTHR47969">
    <property type="entry name" value="CHROMOSOME-ASSOCIATED KINESIN KIF4A-RELATED"/>
    <property type="match status" value="1"/>
</dbReference>
<accession>A0ABN8Q5Q0</accession>
<feature type="region of interest" description="Disordered" evidence="13">
    <location>
        <begin position="479"/>
        <end position="524"/>
    </location>
</feature>
<evidence type="ECO:0000256" key="10">
    <source>
        <dbReference type="ARBA" id="ARBA00045288"/>
    </source>
</evidence>
<dbReference type="Pfam" id="PF12836">
    <property type="entry name" value="HHH_3"/>
    <property type="match status" value="1"/>
</dbReference>
<dbReference type="Gene3D" id="1.10.150.280">
    <property type="entry name" value="AF1531-like domain"/>
    <property type="match status" value="1"/>
</dbReference>
<evidence type="ECO:0000256" key="4">
    <source>
        <dbReference type="ARBA" id="ARBA00022701"/>
    </source>
</evidence>
<dbReference type="Proteomes" id="UP001159405">
    <property type="component" value="Unassembled WGS sequence"/>
</dbReference>
<sequence length="636" mass="71717">MAPFKKGSKVRVLVRLRPERSEFKANEKDSHSEMPDRCVRAVDSSTLELWNCRNSEESIRYRFNGFFGEESTQETLYHNSVCPLIPYVLQGQNASVFAYGPTGAGKTHTMVGTPDNPGLIPKCAAELFKVIDSQHAATTDWKYKILFSYLEIYQEKLFVLSFLKENIILCVNYLTYVKESDIVSGIQPETKPLNDHLRWSSVDINDLLDPKKTDLPIRQDRRENIIIPNLTEKLVPSLREYMVLFEKASQQRKTAATKLNPHSSRSHSIVLMKVEKSQQVAPFTKLSGKFYLIDLAGSEDNRRTGNEGLRLKESGAINGSLFALSQVVDSLNQGLSRIPYRNSKLTRLLQDSLGGSAHACVIANIAPERRFYSDTVNTLNFATKSRTIVNEPFVRRTVDKSMAFKRPASESMAQRQAKRLKSDDSKASQDLSKPLRAVITAVSVPQQVNLPAGILSPLRAEQQKLQERLAVLERLALEHADSQKKSRSTKGDLPKETSTARPTTPSKQNSGQQTAGRFPFKEVNRSDVCDSPDCIIISPPARKQKATLIENFNVKINLHLQETHRKELLSVLNNGTIKELKKLQGVGEKRARLIVDWRTLHGPFQQVHELKLIDGFTEKMVSTFLKNNLLSRITFS</sequence>
<keyword evidence="3" id="KW-0597">Phosphoprotein</keyword>
<evidence type="ECO:0000313" key="16">
    <source>
        <dbReference type="Proteomes" id="UP001159405"/>
    </source>
</evidence>
<keyword evidence="2" id="KW-1017">Isopeptide bond</keyword>
<dbReference type="InterPro" id="IPR001752">
    <property type="entry name" value="Kinesin_motor_dom"/>
</dbReference>
<comment type="function">
    <text evidence="10">Kinesin family member that is involved in spindle formation and the movements of chromosomes during mitosis and meiosis. Binds to microtubules and to DNA. Plays a role in congression of laterally attached chromosomes in NDC80-depleted cells.</text>
</comment>
<dbReference type="SMART" id="SM00278">
    <property type="entry name" value="HhH1"/>
    <property type="match status" value="2"/>
</dbReference>
<comment type="caution">
    <text evidence="15">The sequence shown here is derived from an EMBL/GenBank/DDBJ whole genome shotgun (WGS) entry which is preliminary data.</text>
</comment>
<evidence type="ECO:0000256" key="6">
    <source>
        <dbReference type="ARBA" id="ARBA00022840"/>
    </source>
</evidence>
<dbReference type="PRINTS" id="PR00380">
    <property type="entry name" value="KINESINHEAVY"/>
</dbReference>
<evidence type="ECO:0000256" key="5">
    <source>
        <dbReference type="ARBA" id="ARBA00022741"/>
    </source>
</evidence>
<dbReference type="SUPFAM" id="SSF47781">
    <property type="entry name" value="RuvA domain 2-like"/>
    <property type="match status" value="1"/>
</dbReference>
<comment type="similarity">
    <text evidence="11 12">Belongs to the TRAFAC class myosin-kinesin ATPase superfamily. Kinesin family.</text>
</comment>
<evidence type="ECO:0000256" key="13">
    <source>
        <dbReference type="SAM" id="MobiDB-lite"/>
    </source>
</evidence>
<dbReference type="InterPro" id="IPR003583">
    <property type="entry name" value="Hlx-hairpin-Hlx_DNA-bd_motif"/>
</dbReference>
<keyword evidence="5 11" id="KW-0547">Nucleotide-binding</keyword>
<organism evidence="15 16">
    <name type="scientific">Porites lobata</name>
    <dbReference type="NCBI Taxonomy" id="104759"/>
    <lineage>
        <taxon>Eukaryota</taxon>
        <taxon>Metazoa</taxon>
        <taxon>Cnidaria</taxon>
        <taxon>Anthozoa</taxon>
        <taxon>Hexacorallia</taxon>
        <taxon>Scleractinia</taxon>
        <taxon>Fungiina</taxon>
        <taxon>Poritidae</taxon>
        <taxon>Porites</taxon>
    </lineage>
</organism>
<name>A0ABN8Q5Q0_9CNID</name>
<comment type="subcellular location">
    <subcellularLocation>
        <location evidence="1">Cytoplasm</location>
        <location evidence="1">Cytoskeleton</location>
    </subcellularLocation>
</comment>
<evidence type="ECO:0000259" key="14">
    <source>
        <dbReference type="PROSITE" id="PS50067"/>
    </source>
</evidence>
<dbReference type="InterPro" id="IPR027640">
    <property type="entry name" value="Kinesin-like_fam"/>
</dbReference>
<keyword evidence="8 11" id="KW-0505">Motor protein</keyword>
<keyword evidence="9" id="KW-0206">Cytoskeleton</keyword>
<evidence type="ECO:0000256" key="11">
    <source>
        <dbReference type="PROSITE-ProRule" id="PRU00283"/>
    </source>
</evidence>
<feature type="domain" description="Kinesin motor" evidence="14">
    <location>
        <begin position="9"/>
        <end position="388"/>
    </location>
</feature>
<dbReference type="PROSITE" id="PS00411">
    <property type="entry name" value="KINESIN_MOTOR_1"/>
    <property type="match status" value="1"/>
</dbReference>
<dbReference type="PANTHER" id="PTHR47969:SF9">
    <property type="entry name" value="KINESIN-LIKE PROTEIN"/>
    <property type="match status" value="1"/>
</dbReference>
<dbReference type="InterPro" id="IPR010994">
    <property type="entry name" value="RuvA_2-like"/>
</dbReference>
<evidence type="ECO:0000256" key="12">
    <source>
        <dbReference type="RuleBase" id="RU000394"/>
    </source>
</evidence>
<evidence type="ECO:0000313" key="15">
    <source>
        <dbReference type="EMBL" id="CAH3157842.1"/>
    </source>
</evidence>
<keyword evidence="16" id="KW-1185">Reference proteome</keyword>
<gene>
    <name evidence="15" type="ORF">PLOB_00002533</name>
</gene>
<evidence type="ECO:0000256" key="7">
    <source>
        <dbReference type="ARBA" id="ARBA00023054"/>
    </source>
</evidence>
<feature type="region of interest" description="Disordered" evidence="13">
    <location>
        <begin position="405"/>
        <end position="431"/>
    </location>
</feature>
<keyword evidence="4 12" id="KW-0493">Microtubule</keyword>
<dbReference type="InterPro" id="IPR036961">
    <property type="entry name" value="Kinesin_motor_dom_sf"/>
</dbReference>
<keyword evidence="6 11" id="KW-0067">ATP-binding</keyword>
<evidence type="ECO:0000256" key="2">
    <source>
        <dbReference type="ARBA" id="ARBA00022499"/>
    </source>
</evidence>
<dbReference type="EMBL" id="CALNXK010000109">
    <property type="protein sequence ID" value="CAH3157842.1"/>
    <property type="molecule type" value="Genomic_DNA"/>
</dbReference>
<evidence type="ECO:0000256" key="9">
    <source>
        <dbReference type="ARBA" id="ARBA00023212"/>
    </source>
</evidence>
<reference evidence="15 16" key="1">
    <citation type="submission" date="2022-05" db="EMBL/GenBank/DDBJ databases">
        <authorList>
            <consortium name="Genoscope - CEA"/>
            <person name="William W."/>
        </authorList>
    </citation>
    <scope>NUCLEOTIDE SEQUENCE [LARGE SCALE GENOMIC DNA]</scope>
</reference>
<evidence type="ECO:0000256" key="8">
    <source>
        <dbReference type="ARBA" id="ARBA00023175"/>
    </source>
</evidence>
<protein>
    <recommendedName>
        <fullName evidence="12">Kinesin-like protein</fullName>
    </recommendedName>
</protein>
<feature type="binding site" evidence="11">
    <location>
        <begin position="100"/>
        <end position="107"/>
    </location>
    <ligand>
        <name>ATP</name>
        <dbReference type="ChEBI" id="CHEBI:30616"/>
    </ligand>
</feature>